<evidence type="ECO:0000313" key="4">
    <source>
        <dbReference type="Proteomes" id="UP001140560"/>
    </source>
</evidence>
<dbReference type="PANTHER" id="PTHR33927">
    <property type="entry name" value="TRANSMEMBRANE PROTEIN"/>
    <property type="match status" value="1"/>
</dbReference>
<feature type="region of interest" description="Disordered" evidence="1">
    <location>
        <begin position="1"/>
        <end position="24"/>
    </location>
</feature>
<sequence>MPHSFQPDIPTTSSNSLDTSSVISSVSSLSEDGLLHCKREPSSQQQLRNDTPNTSDNLYHQPSTADRQFSNSMTLPAPSHARDSALESPLQVQATAEKEGATSLTALPHITRNAHATVQEQTQASRFRRLQLHWLTAYRLLIGLTLAINLAVLIAWLNTYLPLAGLLQATSTNLFVAVLIRQEDLLNASFFLLAKIPLRLPLRIRKTIADFHHYGGFHIGCALSALMWYCVFVAANTIHTIKNVNRGNMTAWMWADIVTCYAFLTFILFICVTAHPRLRVKFHNTFEHTHRFGGWAAILVLWINSGVGTKAQNADQPLYQSPALWLLAATTFLIILPWLRIRRVPIHAALVSSREVKLTFPYPGMPYTSTTRFSLSPLMEWHAFATIPSDDGFTANIIISQAGDWTRNLIKNPPQRIWIRKPATANFLAFTPVFNSVLLVATGAGIGPMLSLLQSPAVAKMKTEGRQVRVMWCVYDPDAPHWKFVQEVIRKVDPMPKIFDSKQGRPDVVFEAMYMKHACDIETVMVVSNKKVTDEVVREVKAHGGAAYGAVFDS</sequence>
<feature type="compositionally biased region" description="Low complexity" evidence="1">
    <location>
        <begin position="11"/>
        <end position="24"/>
    </location>
</feature>
<gene>
    <name evidence="3" type="ORF">N0V83_001167</name>
</gene>
<feature type="transmembrane region" description="Helical" evidence="2">
    <location>
        <begin position="136"/>
        <end position="157"/>
    </location>
</feature>
<evidence type="ECO:0000256" key="1">
    <source>
        <dbReference type="SAM" id="MobiDB-lite"/>
    </source>
</evidence>
<keyword evidence="4" id="KW-1185">Reference proteome</keyword>
<reference evidence="3" key="1">
    <citation type="submission" date="2022-10" db="EMBL/GenBank/DDBJ databases">
        <title>Tapping the CABI collections for fungal endophytes: first genome assemblies for Collariella, Neodidymelliopsis, Ascochyta clinopodiicola, Didymella pomorum, Didymosphaeria variabile, Neocosmospora piperis and Neocucurbitaria cava.</title>
        <authorList>
            <person name="Hill R."/>
        </authorList>
    </citation>
    <scope>NUCLEOTIDE SEQUENCE</scope>
    <source>
        <strain evidence="3">IMI 356814</strain>
    </source>
</reference>
<feature type="transmembrane region" description="Helical" evidence="2">
    <location>
        <begin position="323"/>
        <end position="341"/>
    </location>
</feature>
<feature type="compositionally biased region" description="Polar residues" evidence="1">
    <location>
        <begin position="42"/>
        <end position="74"/>
    </location>
</feature>
<evidence type="ECO:0008006" key="5">
    <source>
        <dbReference type="Google" id="ProtNLM"/>
    </source>
</evidence>
<evidence type="ECO:0000313" key="3">
    <source>
        <dbReference type="EMBL" id="KAJ4375889.1"/>
    </source>
</evidence>
<keyword evidence="2" id="KW-0812">Transmembrane</keyword>
<evidence type="ECO:0000256" key="2">
    <source>
        <dbReference type="SAM" id="Phobius"/>
    </source>
</evidence>
<feature type="transmembrane region" description="Helical" evidence="2">
    <location>
        <begin position="427"/>
        <end position="453"/>
    </location>
</feature>
<dbReference type="PANTHER" id="PTHR33927:SF5">
    <property type="entry name" value="ENZYME, PUTATIVE (AFU_ORTHOLOGUE AFUA_8G01222)-RELATED"/>
    <property type="match status" value="1"/>
</dbReference>
<dbReference type="EMBL" id="JAPEUY010000002">
    <property type="protein sequence ID" value="KAJ4375889.1"/>
    <property type="molecule type" value="Genomic_DNA"/>
</dbReference>
<comment type="caution">
    <text evidence="3">The sequence shown here is derived from an EMBL/GenBank/DDBJ whole genome shotgun (WGS) entry which is preliminary data.</text>
</comment>
<feature type="region of interest" description="Disordered" evidence="1">
    <location>
        <begin position="39"/>
        <end position="86"/>
    </location>
</feature>
<feature type="transmembrane region" description="Helical" evidence="2">
    <location>
        <begin position="214"/>
        <end position="239"/>
    </location>
</feature>
<dbReference type="InterPro" id="IPR052979">
    <property type="entry name" value="Adenylate-forming_domain"/>
</dbReference>
<dbReference type="SUPFAM" id="SSF52343">
    <property type="entry name" value="Ferredoxin reductase-like, C-terminal NADP-linked domain"/>
    <property type="match status" value="1"/>
</dbReference>
<keyword evidence="2" id="KW-0472">Membrane</keyword>
<protein>
    <recommendedName>
        <fullName evidence="5">Nonribosomal peptide synthetase 12</fullName>
    </recommendedName>
</protein>
<dbReference type="OrthoDB" id="3142841at2759"/>
<dbReference type="InterPro" id="IPR039261">
    <property type="entry name" value="FNR_nucleotide-bd"/>
</dbReference>
<accession>A0A9W8YFL0</accession>
<dbReference type="AlphaFoldDB" id="A0A9W8YFL0"/>
<keyword evidence="2" id="KW-1133">Transmembrane helix</keyword>
<name>A0A9W8YFL0_9PLEO</name>
<proteinExistence type="predicted"/>
<feature type="transmembrane region" description="Helical" evidence="2">
    <location>
        <begin position="251"/>
        <end position="272"/>
    </location>
</feature>
<dbReference type="Proteomes" id="UP001140560">
    <property type="component" value="Unassembled WGS sequence"/>
</dbReference>
<feature type="transmembrane region" description="Helical" evidence="2">
    <location>
        <begin position="292"/>
        <end position="311"/>
    </location>
</feature>
<organism evidence="3 4">
    <name type="scientific">Neocucurbitaria cava</name>
    <dbReference type="NCBI Taxonomy" id="798079"/>
    <lineage>
        <taxon>Eukaryota</taxon>
        <taxon>Fungi</taxon>
        <taxon>Dikarya</taxon>
        <taxon>Ascomycota</taxon>
        <taxon>Pezizomycotina</taxon>
        <taxon>Dothideomycetes</taxon>
        <taxon>Pleosporomycetidae</taxon>
        <taxon>Pleosporales</taxon>
        <taxon>Pleosporineae</taxon>
        <taxon>Cucurbitariaceae</taxon>
        <taxon>Neocucurbitaria</taxon>
    </lineage>
</organism>